<dbReference type="AlphaFoldDB" id="A0A3A4KLC9"/>
<keyword evidence="5 6" id="KW-0949">S-adenosyl-L-methionine</keyword>
<keyword evidence="2 6" id="KW-0698">rRNA processing</keyword>
<evidence type="ECO:0000259" key="8">
    <source>
        <dbReference type="Pfam" id="PF23016"/>
    </source>
</evidence>
<dbReference type="GO" id="GO:0070677">
    <property type="term" value="F:rRNA (cytosine-2'-O-)-methyltransferase activity"/>
    <property type="evidence" value="ECO:0007669"/>
    <property type="project" value="UniProtKB-UniRule"/>
</dbReference>
<dbReference type="InterPro" id="IPR053910">
    <property type="entry name" value="RsmI_HTH"/>
</dbReference>
<dbReference type="InterPro" id="IPR035996">
    <property type="entry name" value="4pyrrol_Methylase_sf"/>
</dbReference>
<dbReference type="FunFam" id="3.40.1010.10:FF:000007">
    <property type="entry name" value="Ribosomal RNA small subunit methyltransferase I"/>
    <property type="match status" value="1"/>
</dbReference>
<dbReference type="PIRSF" id="PIRSF005917">
    <property type="entry name" value="MTase_YraL"/>
    <property type="match status" value="1"/>
</dbReference>
<dbReference type="CDD" id="cd11648">
    <property type="entry name" value="RsmI"/>
    <property type="match status" value="1"/>
</dbReference>
<feature type="domain" description="RsmI HTH" evidence="8">
    <location>
        <begin position="269"/>
        <end position="302"/>
    </location>
</feature>
<evidence type="ECO:0000256" key="6">
    <source>
        <dbReference type="HAMAP-Rule" id="MF_01877"/>
    </source>
</evidence>
<evidence type="ECO:0000256" key="4">
    <source>
        <dbReference type="ARBA" id="ARBA00022679"/>
    </source>
</evidence>
<reference evidence="9 10" key="1">
    <citation type="submission" date="2018-09" db="EMBL/GenBank/DDBJ databases">
        <title>YIM PH21274 draft genome.</title>
        <authorList>
            <person name="Miao C."/>
        </authorList>
    </citation>
    <scope>NUCLEOTIDE SEQUENCE [LARGE SCALE GENOMIC DNA]</scope>
    <source>
        <strain evidence="9 10">YIM PH 21724</strain>
    </source>
</reference>
<evidence type="ECO:0000313" key="10">
    <source>
        <dbReference type="Proteomes" id="UP000266677"/>
    </source>
</evidence>
<comment type="function">
    <text evidence="6">Catalyzes the 2'-O-methylation of the ribose of cytidine 1402 (C1402) in 16S rRNA.</text>
</comment>
<dbReference type="FunFam" id="3.30.950.10:FF:000002">
    <property type="entry name" value="Ribosomal RNA small subunit methyltransferase I"/>
    <property type="match status" value="1"/>
</dbReference>
<comment type="subcellular location">
    <subcellularLocation>
        <location evidence="6">Cytoplasm</location>
    </subcellularLocation>
</comment>
<feature type="domain" description="Tetrapyrrole methylase" evidence="7">
    <location>
        <begin position="33"/>
        <end position="235"/>
    </location>
</feature>
<dbReference type="Pfam" id="PF00590">
    <property type="entry name" value="TP_methylase"/>
    <property type="match status" value="1"/>
</dbReference>
<dbReference type="Pfam" id="PF23016">
    <property type="entry name" value="RsmI_C"/>
    <property type="match status" value="1"/>
</dbReference>
<dbReference type="InterPro" id="IPR000878">
    <property type="entry name" value="4pyrrol_Mease"/>
</dbReference>
<dbReference type="Proteomes" id="UP000266677">
    <property type="component" value="Unassembled WGS sequence"/>
</dbReference>
<dbReference type="InterPro" id="IPR008189">
    <property type="entry name" value="rRNA_ssu_MeTfrase_I"/>
</dbReference>
<protein>
    <recommendedName>
        <fullName evidence="6">Ribosomal RNA small subunit methyltransferase I</fullName>
        <ecNumber evidence="6">2.1.1.198</ecNumber>
    </recommendedName>
    <alternativeName>
        <fullName evidence="6">16S rRNA 2'-O-ribose C1402 methyltransferase</fullName>
    </alternativeName>
    <alternativeName>
        <fullName evidence="6">rRNA (cytidine-2'-O-)-methyltransferase RsmI</fullName>
    </alternativeName>
</protein>
<dbReference type="NCBIfam" id="TIGR00096">
    <property type="entry name" value="16S rRNA (cytidine(1402)-2'-O)-methyltransferase"/>
    <property type="match status" value="1"/>
</dbReference>
<name>A0A3A4KLC9_9NOCA</name>
<dbReference type="Gene3D" id="3.30.950.10">
    <property type="entry name" value="Methyltransferase, Cobalt-precorrin-4 Transmethylase, Domain 2"/>
    <property type="match status" value="1"/>
</dbReference>
<keyword evidence="4 6" id="KW-0808">Transferase</keyword>
<comment type="similarity">
    <text evidence="6">Belongs to the methyltransferase superfamily. RsmI family.</text>
</comment>
<proteinExistence type="inferred from homology"/>
<gene>
    <name evidence="6 9" type="primary">rsmI</name>
    <name evidence="9" type="ORF">D5S18_08440</name>
</gene>
<organism evidence="9 10">
    <name type="scientific">Nocardia panacis</name>
    <dbReference type="NCBI Taxonomy" id="2340916"/>
    <lineage>
        <taxon>Bacteria</taxon>
        <taxon>Bacillati</taxon>
        <taxon>Actinomycetota</taxon>
        <taxon>Actinomycetes</taxon>
        <taxon>Mycobacteriales</taxon>
        <taxon>Nocardiaceae</taxon>
        <taxon>Nocardia</taxon>
    </lineage>
</organism>
<keyword evidence="3 6" id="KW-0489">Methyltransferase</keyword>
<evidence type="ECO:0000256" key="3">
    <source>
        <dbReference type="ARBA" id="ARBA00022603"/>
    </source>
</evidence>
<accession>A0A3A4KLC9</accession>
<dbReference type="PANTHER" id="PTHR46111">
    <property type="entry name" value="RIBOSOMAL RNA SMALL SUBUNIT METHYLTRANSFERASE I"/>
    <property type="match status" value="1"/>
</dbReference>
<dbReference type="Gene3D" id="3.40.1010.10">
    <property type="entry name" value="Cobalt-precorrin-4 Transmethylase, Domain 1"/>
    <property type="match status" value="1"/>
</dbReference>
<evidence type="ECO:0000256" key="1">
    <source>
        <dbReference type="ARBA" id="ARBA00022490"/>
    </source>
</evidence>
<dbReference type="PANTHER" id="PTHR46111:SF1">
    <property type="entry name" value="RIBOSOMAL RNA SMALL SUBUNIT METHYLTRANSFERASE I"/>
    <property type="match status" value="1"/>
</dbReference>
<dbReference type="EMBL" id="QZFU01000016">
    <property type="protein sequence ID" value="RJO76358.1"/>
    <property type="molecule type" value="Genomic_DNA"/>
</dbReference>
<keyword evidence="1 6" id="KW-0963">Cytoplasm</keyword>
<sequence length="308" mass="32844">MSARSPRTGPKLWPEIPGGETGARVVERTAGRLVLAATPMGEIGDASQRLREALGTADIVAAEDTRRTRALAKALGVEITGRVVSFYDHVETARIPMLLGEIEDGRTVLLVTDAGMPSVSDPGYRMVAACAERGLSITCLPGPSAVTTALALSALPVERFCFDGFAPRKSGARREWLRTLLTEPRACVFFEAPHRLADCLADAVRVLGPDRRAAVCRELTKTYEEVVRGTLAELAAWAVDGARGEITVVLAGAQPRSVDPHDLVAEVTALTDGGMRLKDACGAVAAEAGVSRRELYDAVLEARREETV</sequence>
<comment type="catalytic activity">
    <reaction evidence="6">
        <text>cytidine(1402) in 16S rRNA + S-adenosyl-L-methionine = 2'-O-methylcytidine(1402) in 16S rRNA + S-adenosyl-L-homocysteine + H(+)</text>
        <dbReference type="Rhea" id="RHEA:42924"/>
        <dbReference type="Rhea" id="RHEA-COMP:10285"/>
        <dbReference type="Rhea" id="RHEA-COMP:10286"/>
        <dbReference type="ChEBI" id="CHEBI:15378"/>
        <dbReference type="ChEBI" id="CHEBI:57856"/>
        <dbReference type="ChEBI" id="CHEBI:59789"/>
        <dbReference type="ChEBI" id="CHEBI:74495"/>
        <dbReference type="ChEBI" id="CHEBI:82748"/>
        <dbReference type="EC" id="2.1.1.198"/>
    </reaction>
</comment>
<dbReference type="InterPro" id="IPR014776">
    <property type="entry name" value="4pyrrole_Mease_sub2"/>
</dbReference>
<dbReference type="SUPFAM" id="SSF53790">
    <property type="entry name" value="Tetrapyrrole methylase"/>
    <property type="match status" value="1"/>
</dbReference>
<evidence type="ECO:0000256" key="5">
    <source>
        <dbReference type="ARBA" id="ARBA00022691"/>
    </source>
</evidence>
<evidence type="ECO:0000313" key="9">
    <source>
        <dbReference type="EMBL" id="RJO76358.1"/>
    </source>
</evidence>
<keyword evidence="10" id="KW-1185">Reference proteome</keyword>
<evidence type="ECO:0000256" key="2">
    <source>
        <dbReference type="ARBA" id="ARBA00022552"/>
    </source>
</evidence>
<dbReference type="GO" id="GO:0005737">
    <property type="term" value="C:cytoplasm"/>
    <property type="evidence" value="ECO:0007669"/>
    <property type="project" value="UniProtKB-SubCell"/>
</dbReference>
<comment type="caution">
    <text evidence="9">The sequence shown here is derived from an EMBL/GenBank/DDBJ whole genome shotgun (WGS) entry which is preliminary data.</text>
</comment>
<evidence type="ECO:0000259" key="7">
    <source>
        <dbReference type="Pfam" id="PF00590"/>
    </source>
</evidence>
<dbReference type="InterPro" id="IPR014777">
    <property type="entry name" value="4pyrrole_Mease_sub1"/>
</dbReference>
<dbReference type="EC" id="2.1.1.198" evidence="6"/>
<dbReference type="OrthoDB" id="9809084at2"/>
<dbReference type="HAMAP" id="MF_01877">
    <property type="entry name" value="16SrRNA_methyltr_I"/>
    <property type="match status" value="1"/>
</dbReference>